<dbReference type="PROSITE" id="PS50011">
    <property type="entry name" value="PROTEIN_KINASE_DOM"/>
    <property type="match status" value="1"/>
</dbReference>
<evidence type="ECO:0000256" key="2">
    <source>
        <dbReference type="ARBA" id="ARBA00022527"/>
    </source>
</evidence>
<dbReference type="EC" id="2.7.11.1" evidence="1"/>
<evidence type="ECO:0000256" key="6">
    <source>
        <dbReference type="ARBA" id="ARBA00022777"/>
    </source>
</evidence>
<comment type="catalytic activity">
    <reaction evidence="11">
        <text>L-seryl-[protein] + ATP = O-phospho-L-seryl-[protein] + ADP + H(+)</text>
        <dbReference type="Rhea" id="RHEA:17989"/>
        <dbReference type="Rhea" id="RHEA-COMP:9863"/>
        <dbReference type="Rhea" id="RHEA-COMP:11604"/>
        <dbReference type="ChEBI" id="CHEBI:15378"/>
        <dbReference type="ChEBI" id="CHEBI:29999"/>
        <dbReference type="ChEBI" id="CHEBI:30616"/>
        <dbReference type="ChEBI" id="CHEBI:83421"/>
        <dbReference type="ChEBI" id="CHEBI:456216"/>
        <dbReference type="EC" id="2.7.11.1"/>
    </reaction>
</comment>
<keyword evidence="8" id="KW-1015">Disulfide bond</keyword>
<keyword evidence="6" id="KW-0418">Kinase</keyword>
<dbReference type="GO" id="GO:0004674">
    <property type="term" value="F:protein serine/threonine kinase activity"/>
    <property type="evidence" value="ECO:0007669"/>
    <property type="project" value="UniProtKB-KW"/>
</dbReference>
<keyword evidence="9" id="KW-0325">Glycoprotein</keyword>
<keyword evidence="7" id="KW-0067">ATP-binding</keyword>
<keyword evidence="3 13" id="KW-0808">Transferase</keyword>
<comment type="caution">
    <text evidence="13">The sequence shown here is derived from an EMBL/GenBank/DDBJ whole genome shotgun (WGS) entry which is preliminary data.</text>
</comment>
<evidence type="ECO:0000256" key="7">
    <source>
        <dbReference type="ARBA" id="ARBA00022840"/>
    </source>
</evidence>
<evidence type="ECO:0000256" key="4">
    <source>
        <dbReference type="ARBA" id="ARBA00022729"/>
    </source>
</evidence>
<dbReference type="Gramene" id="mRNA:HanXRQr2_Chr13g0600091">
    <property type="protein sequence ID" value="mRNA:HanXRQr2_Chr13g0600091"/>
    <property type="gene ID" value="HanXRQr2_Chr13g0600091"/>
</dbReference>
<organism evidence="13 14">
    <name type="scientific">Helianthus annuus</name>
    <name type="common">Common sunflower</name>
    <dbReference type="NCBI Taxonomy" id="4232"/>
    <lineage>
        <taxon>Eukaryota</taxon>
        <taxon>Viridiplantae</taxon>
        <taxon>Streptophyta</taxon>
        <taxon>Embryophyta</taxon>
        <taxon>Tracheophyta</taxon>
        <taxon>Spermatophyta</taxon>
        <taxon>Magnoliopsida</taxon>
        <taxon>eudicotyledons</taxon>
        <taxon>Gunneridae</taxon>
        <taxon>Pentapetalae</taxon>
        <taxon>asterids</taxon>
        <taxon>campanulids</taxon>
        <taxon>Asterales</taxon>
        <taxon>Asteraceae</taxon>
        <taxon>Asteroideae</taxon>
        <taxon>Heliantheae alliance</taxon>
        <taxon>Heliantheae</taxon>
        <taxon>Helianthus</taxon>
    </lineage>
</organism>
<dbReference type="Gene3D" id="1.10.510.10">
    <property type="entry name" value="Transferase(Phosphotransferase) domain 1"/>
    <property type="match status" value="1"/>
</dbReference>
<evidence type="ECO:0000313" key="13">
    <source>
        <dbReference type="EMBL" id="KAF5774411.1"/>
    </source>
</evidence>
<dbReference type="PANTHER" id="PTHR27002">
    <property type="entry name" value="RECEPTOR-LIKE SERINE/THREONINE-PROTEIN KINASE SD1-8"/>
    <property type="match status" value="1"/>
</dbReference>
<dbReference type="AlphaFoldDB" id="A0A9K3EKA4"/>
<gene>
    <name evidence="13" type="ORF">HanXRQr2_Chr13g0600091</name>
</gene>
<feature type="domain" description="Protein kinase" evidence="12">
    <location>
        <begin position="59"/>
        <end position="314"/>
    </location>
</feature>
<evidence type="ECO:0000256" key="3">
    <source>
        <dbReference type="ARBA" id="ARBA00022679"/>
    </source>
</evidence>
<comment type="catalytic activity">
    <reaction evidence="10">
        <text>L-threonyl-[protein] + ATP = O-phospho-L-threonyl-[protein] + ADP + H(+)</text>
        <dbReference type="Rhea" id="RHEA:46608"/>
        <dbReference type="Rhea" id="RHEA-COMP:11060"/>
        <dbReference type="Rhea" id="RHEA-COMP:11605"/>
        <dbReference type="ChEBI" id="CHEBI:15378"/>
        <dbReference type="ChEBI" id="CHEBI:30013"/>
        <dbReference type="ChEBI" id="CHEBI:30616"/>
        <dbReference type="ChEBI" id="CHEBI:61977"/>
        <dbReference type="ChEBI" id="CHEBI:456216"/>
        <dbReference type="EC" id="2.7.11.1"/>
    </reaction>
</comment>
<keyword evidence="14" id="KW-1185">Reference proteome</keyword>
<sequence length="387" mass="43735">MLNMFLIVEDRQKEDNKRYFLELMTSESFNVSNDIKSDGRKQNDIVYSFAAIVTATNDFSDENKLGNGGFGLVYKGKLCDGREISVKRLSITSGQGLVEFKNELILITKLQHTNLVRVLGCCIHGEEKMLIYVYMPNKSLDFFLFGLLYLHKYSRMRVIHRDLKAGNILLDESMNPKISDFGMARIFKQDETEAMTQRAVGTYGYMSPEYAINGTFSVKSDVFSFGVLILEIVSGRRNTCLSFLDTTVSLIGYAWELWQQGDALQLQDQTLADSCVAHQLLRTIHVALLWLQENAEDRPEMSEVISMLANDTMLLPLPKQPTFFSGRTVSKSALAEGETESDSVNSITITQTDVLRSPTQGSHSDNNHQVCGIHLANTNVWYWIKKV</sequence>
<evidence type="ECO:0000313" key="14">
    <source>
        <dbReference type="Proteomes" id="UP000215914"/>
    </source>
</evidence>
<dbReference type="PROSITE" id="PS00108">
    <property type="entry name" value="PROTEIN_KINASE_ST"/>
    <property type="match status" value="1"/>
</dbReference>
<dbReference type="Gene3D" id="3.30.200.20">
    <property type="entry name" value="Phosphorylase Kinase, domain 1"/>
    <property type="match status" value="1"/>
</dbReference>
<dbReference type="FunFam" id="3.30.200.20:FF:000195">
    <property type="entry name" value="G-type lectin S-receptor-like serine/threonine-protein kinase"/>
    <property type="match status" value="1"/>
</dbReference>
<dbReference type="InterPro" id="IPR008271">
    <property type="entry name" value="Ser/Thr_kinase_AS"/>
</dbReference>
<evidence type="ECO:0000256" key="10">
    <source>
        <dbReference type="ARBA" id="ARBA00047899"/>
    </source>
</evidence>
<dbReference type="EMBL" id="MNCJ02000328">
    <property type="protein sequence ID" value="KAF5774411.1"/>
    <property type="molecule type" value="Genomic_DNA"/>
</dbReference>
<evidence type="ECO:0000256" key="5">
    <source>
        <dbReference type="ARBA" id="ARBA00022741"/>
    </source>
</evidence>
<name>A0A9K3EKA4_HELAN</name>
<reference evidence="13" key="1">
    <citation type="journal article" date="2017" name="Nature">
        <title>The sunflower genome provides insights into oil metabolism, flowering and Asterid evolution.</title>
        <authorList>
            <person name="Badouin H."/>
            <person name="Gouzy J."/>
            <person name="Grassa C.J."/>
            <person name="Murat F."/>
            <person name="Staton S.E."/>
            <person name="Cottret L."/>
            <person name="Lelandais-Briere C."/>
            <person name="Owens G.L."/>
            <person name="Carrere S."/>
            <person name="Mayjonade B."/>
            <person name="Legrand L."/>
            <person name="Gill N."/>
            <person name="Kane N.C."/>
            <person name="Bowers J.E."/>
            <person name="Hubner S."/>
            <person name="Bellec A."/>
            <person name="Berard A."/>
            <person name="Berges H."/>
            <person name="Blanchet N."/>
            <person name="Boniface M.C."/>
            <person name="Brunel D."/>
            <person name="Catrice O."/>
            <person name="Chaidir N."/>
            <person name="Claudel C."/>
            <person name="Donnadieu C."/>
            <person name="Faraut T."/>
            <person name="Fievet G."/>
            <person name="Helmstetter N."/>
            <person name="King M."/>
            <person name="Knapp S.J."/>
            <person name="Lai Z."/>
            <person name="Le Paslier M.C."/>
            <person name="Lippi Y."/>
            <person name="Lorenzon L."/>
            <person name="Mandel J.R."/>
            <person name="Marage G."/>
            <person name="Marchand G."/>
            <person name="Marquand E."/>
            <person name="Bret-Mestries E."/>
            <person name="Morien E."/>
            <person name="Nambeesan S."/>
            <person name="Nguyen T."/>
            <person name="Pegot-Espagnet P."/>
            <person name="Pouilly N."/>
            <person name="Raftis F."/>
            <person name="Sallet E."/>
            <person name="Schiex T."/>
            <person name="Thomas J."/>
            <person name="Vandecasteele C."/>
            <person name="Vares D."/>
            <person name="Vear F."/>
            <person name="Vautrin S."/>
            <person name="Crespi M."/>
            <person name="Mangin B."/>
            <person name="Burke J.M."/>
            <person name="Salse J."/>
            <person name="Munos S."/>
            <person name="Vincourt P."/>
            <person name="Rieseberg L.H."/>
            <person name="Langlade N.B."/>
        </authorList>
    </citation>
    <scope>NUCLEOTIDE SEQUENCE</scope>
    <source>
        <tissue evidence="13">Leaves</tissue>
    </source>
</reference>
<protein>
    <recommendedName>
        <fullName evidence="1">non-specific serine/threonine protein kinase</fullName>
        <ecNumber evidence="1">2.7.11.1</ecNumber>
    </recommendedName>
</protein>
<evidence type="ECO:0000259" key="12">
    <source>
        <dbReference type="PROSITE" id="PS50011"/>
    </source>
</evidence>
<dbReference type="Pfam" id="PF00069">
    <property type="entry name" value="Pkinase"/>
    <property type="match status" value="1"/>
</dbReference>
<evidence type="ECO:0000256" key="1">
    <source>
        <dbReference type="ARBA" id="ARBA00012513"/>
    </source>
</evidence>
<dbReference type="InterPro" id="IPR011009">
    <property type="entry name" value="Kinase-like_dom_sf"/>
</dbReference>
<keyword evidence="4" id="KW-0732">Signal</keyword>
<dbReference type="InterPro" id="IPR000719">
    <property type="entry name" value="Prot_kinase_dom"/>
</dbReference>
<evidence type="ECO:0000256" key="11">
    <source>
        <dbReference type="ARBA" id="ARBA00048679"/>
    </source>
</evidence>
<dbReference type="SUPFAM" id="SSF56112">
    <property type="entry name" value="Protein kinase-like (PK-like)"/>
    <property type="match status" value="1"/>
</dbReference>
<dbReference type="Proteomes" id="UP000215914">
    <property type="component" value="Unassembled WGS sequence"/>
</dbReference>
<reference evidence="13" key="2">
    <citation type="submission" date="2020-06" db="EMBL/GenBank/DDBJ databases">
        <title>Helianthus annuus Genome sequencing and assembly Release 2.</title>
        <authorList>
            <person name="Gouzy J."/>
            <person name="Langlade N."/>
            <person name="Munos S."/>
        </authorList>
    </citation>
    <scope>NUCLEOTIDE SEQUENCE</scope>
    <source>
        <tissue evidence="13">Leaves</tissue>
    </source>
</reference>
<proteinExistence type="predicted"/>
<keyword evidence="2" id="KW-0723">Serine/threonine-protein kinase</keyword>
<evidence type="ECO:0000256" key="8">
    <source>
        <dbReference type="ARBA" id="ARBA00023157"/>
    </source>
</evidence>
<dbReference type="PANTHER" id="PTHR27002:SF548">
    <property type="entry name" value="RECEPTOR-LIKE SERINE_THREONINE-PROTEIN KINASE"/>
    <property type="match status" value="1"/>
</dbReference>
<evidence type="ECO:0000256" key="9">
    <source>
        <dbReference type="ARBA" id="ARBA00023180"/>
    </source>
</evidence>
<keyword evidence="5" id="KW-0547">Nucleotide-binding</keyword>
<accession>A0A9K3EKA4</accession>
<dbReference type="SMART" id="SM00220">
    <property type="entry name" value="S_TKc"/>
    <property type="match status" value="1"/>
</dbReference>
<dbReference type="FunFam" id="1.10.510.10:FF:000060">
    <property type="entry name" value="G-type lectin S-receptor-like serine/threonine-protein kinase"/>
    <property type="match status" value="1"/>
</dbReference>
<dbReference type="GO" id="GO:0005524">
    <property type="term" value="F:ATP binding"/>
    <property type="evidence" value="ECO:0007669"/>
    <property type="project" value="UniProtKB-KW"/>
</dbReference>